<dbReference type="OrthoDB" id="5298127at2"/>
<dbReference type="InterPro" id="IPR012902">
    <property type="entry name" value="N_methyl_site"/>
</dbReference>
<evidence type="ECO:0000313" key="3">
    <source>
        <dbReference type="EMBL" id="ADV26701.1"/>
    </source>
</evidence>
<dbReference type="eggNOG" id="COG4967">
    <property type="taxonomic scope" value="Bacteria"/>
</dbReference>
<gene>
    <name evidence="3" type="ordered locus">Psesu_0849</name>
</gene>
<dbReference type="KEGG" id="psu:Psesu_0849"/>
<keyword evidence="2" id="KW-0472">Membrane</keyword>
<organism evidence="3 4">
    <name type="scientific">Pseudoxanthomonas suwonensis (strain 11-1)</name>
    <dbReference type="NCBI Taxonomy" id="743721"/>
    <lineage>
        <taxon>Bacteria</taxon>
        <taxon>Pseudomonadati</taxon>
        <taxon>Pseudomonadota</taxon>
        <taxon>Gammaproteobacteria</taxon>
        <taxon>Lysobacterales</taxon>
        <taxon>Lysobacteraceae</taxon>
        <taxon>Pseudoxanthomonas</taxon>
    </lineage>
</organism>
<evidence type="ECO:0000313" key="4">
    <source>
        <dbReference type="Proteomes" id="UP000008632"/>
    </source>
</evidence>
<sequence length="176" mass="17954">MSPSPSRRSQAGAGLLEVMISILILGIGLLGIAAMQATALRNGQSSLERTQAVIQSYAILDVMRANRQNALAGYYNTSGMKCTALTGGAGQPAGQTSAQGEYNVWLTSLKSSMGLASDASTCADVSCDAGVCTVIVQWDDSRGSGAVQQDSAGAEEGEAETGEGSTTRQVVTVSAI</sequence>
<protein>
    <submittedName>
        <fullName evidence="3">Type IV pilus modification protein PilV</fullName>
    </submittedName>
</protein>
<keyword evidence="4" id="KW-1185">Reference proteome</keyword>
<dbReference type="EMBL" id="CP002446">
    <property type="protein sequence ID" value="ADV26701.1"/>
    <property type="molecule type" value="Genomic_DNA"/>
</dbReference>
<dbReference type="RefSeq" id="WP_013534531.1">
    <property type="nucleotide sequence ID" value="NC_014924.1"/>
</dbReference>
<name>E6WRH0_PSEUU</name>
<keyword evidence="2" id="KW-0812">Transmembrane</keyword>
<dbReference type="Proteomes" id="UP000008632">
    <property type="component" value="Chromosome"/>
</dbReference>
<dbReference type="InterPro" id="IPR013362">
    <property type="entry name" value="Pilus_4_PilV"/>
</dbReference>
<proteinExistence type="predicted"/>
<feature type="region of interest" description="Disordered" evidence="1">
    <location>
        <begin position="144"/>
        <end position="176"/>
    </location>
</feature>
<reference evidence="3 4" key="1">
    <citation type="submission" date="2011-01" db="EMBL/GenBank/DDBJ databases">
        <title>Complete sequence of Pseudoxanthomonas suwonensis 11-1.</title>
        <authorList>
            <consortium name="US DOE Joint Genome Institute"/>
            <person name="Lucas S."/>
            <person name="Copeland A."/>
            <person name="Lapidus A."/>
            <person name="Cheng J.-F."/>
            <person name="Goodwin L."/>
            <person name="Pitluck S."/>
            <person name="Teshima H."/>
            <person name="Detter J.C."/>
            <person name="Han C."/>
            <person name="Tapia R."/>
            <person name="Land M."/>
            <person name="Hauser L."/>
            <person name="Kyrpides N."/>
            <person name="Ivanova N."/>
            <person name="Ovchinnikova G."/>
            <person name="Siebers A.K."/>
            <person name="Allgaier M."/>
            <person name="Thelen M.P."/>
            <person name="Hugenholtz P."/>
            <person name="Gladden J."/>
            <person name="Woyke T."/>
        </authorList>
    </citation>
    <scope>NUCLEOTIDE SEQUENCE [LARGE SCALE GENOMIC DNA]</scope>
    <source>
        <strain evidence="4">11-1</strain>
    </source>
</reference>
<keyword evidence="2" id="KW-1133">Transmembrane helix</keyword>
<dbReference type="HOGENOM" id="CLU_103234_3_1_6"/>
<evidence type="ECO:0000256" key="1">
    <source>
        <dbReference type="SAM" id="MobiDB-lite"/>
    </source>
</evidence>
<dbReference type="STRING" id="743721.Psesu_0849"/>
<dbReference type="AlphaFoldDB" id="E6WRH0"/>
<feature type="transmembrane region" description="Helical" evidence="2">
    <location>
        <begin position="12"/>
        <end position="35"/>
    </location>
</feature>
<dbReference type="Pfam" id="PF07963">
    <property type="entry name" value="N_methyl"/>
    <property type="match status" value="1"/>
</dbReference>
<accession>E6WRH0</accession>
<evidence type="ECO:0000256" key="2">
    <source>
        <dbReference type="SAM" id="Phobius"/>
    </source>
</evidence>
<dbReference type="NCBIfam" id="TIGR02523">
    <property type="entry name" value="type_IV_pilV"/>
    <property type="match status" value="1"/>
</dbReference>